<evidence type="ECO:0000256" key="2">
    <source>
        <dbReference type="ARBA" id="ARBA00005887"/>
    </source>
</evidence>
<evidence type="ECO:0000256" key="3">
    <source>
        <dbReference type="ARBA" id="ARBA00022448"/>
    </source>
</evidence>
<dbReference type="InterPro" id="IPR001905">
    <property type="entry name" value="Ammonium_transpt"/>
</dbReference>
<evidence type="ECO:0000259" key="9">
    <source>
        <dbReference type="Pfam" id="PF00909"/>
    </source>
</evidence>
<dbReference type="PANTHER" id="PTHR11730">
    <property type="entry name" value="AMMONIUM TRANSPORTER"/>
    <property type="match status" value="1"/>
</dbReference>
<feature type="transmembrane region" description="Helical" evidence="8">
    <location>
        <begin position="297"/>
        <end position="315"/>
    </location>
</feature>
<evidence type="ECO:0000256" key="5">
    <source>
        <dbReference type="ARBA" id="ARBA00022989"/>
    </source>
</evidence>
<feature type="transmembrane region" description="Helical" evidence="8">
    <location>
        <begin position="42"/>
        <end position="65"/>
    </location>
</feature>
<dbReference type="InterPro" id="IPR029020">
    <property type="entry name" value="Ammonium/urea_transptr"/>
</dbReference>
<dbReference type="InterPro" id="IPR024041">
    <property type="entry name" value="NH4_transpt_AmtB-like_dom"/>
</dbReference>
<evidence type="ECO:0000256" key="8">
    <source>
        <dbReference type="RuleBase" id="RU362002"/>
    </source>
</evidence>
<feature type="transmembrane region" description="Helical" evidence="8">
    <location>
        <begin position="239"/>
        <end position="261"/>
    </location>
</feature>
<dbReference type="NCBIfam" id="TIGR00836">
    <property type="entry name" value="amt"/>
    <property type="match status" value="1"/>
</dbReference>
<feature type="transmembrane region" description="Helical" evidence="8">
    <location>
        <begin position="133"/>
        <end position="149"/>
    </location>
</feature>
<sequence>MEILTSNNIWMMVCTALVFLMHLGFAFLEIGLTRQKNTLNILFKNIFIITIGLLLYCLIGFNLMYPGFEEGSFGIIGFSGFGLDAPLNSEGVIDLTYNSGYTYWTEFLFQGMFAATAATIVSGAVAERMKISAFMIFTLVYIGLIYPIAGSWKWGGGFLHMRDVPFYDFAGSTLVHSVGGWAALVTVCLLGARIGKYKDGKPQAIPGHNIPLATAGVLILWFGWFGFNGGSVLSAEPGATSLVLVTTSLAASAGGIVCVLFSTLKYKNFDLTMFLNGILGGLVAITAGADQMSPLDAIYIGGIGGIIIVFAVSFIDKLKLDDPVGAIAVHLICGIWGTLAVGLFGNLASLSQFISQLIGILAYAALCIISSFIIIYSLKKTIGIRVTKKEELEGLDAHEHGMVAYPDFRLNEH</sequence>
<proteinExistence type="inferred from homology"/>
<dbReference type="RefSeq" id="WP_183484204.1">
    <property type="nucleotide sequence ID" value="NZ_JBHUOV010000001.1"/>
</dbReference>
<comment type="similarity">
    <text evidence="2 8">Belongs to the ammonia transporter channel (TC 1.A.11.2) family.</text>
</comment>
<evidence type="ECO:0000313" key="10">
    <source>
        <dbReference type="EMBL" id="MFD2822108.1"/>
    </source>
</evidence>
<accession>A0ABW5WH95</accession>
<keyword evidence="7 8" id="KW-0924">Ammonia transport</keyword>
<dbReference type="Pfam" id="PF00909">
    <property type="entry name" value="Ammonium_transp"/>
    <property type="match status" value="1"/>
</dbReference>
<dbReference type="EMBL" id="JBHUOV010000001">
    <property type="protein sequence ID" value="MFD2822108.1"/>
    <property type="molecule type" value="Genomic_DNA"/>
</dbReference>
<gene>
    <name evidence="10" type="ORF">ACFS5M_00400</name>
</gene>
<feature type="transmembrane region" description="Helical" evidence="8">
    <location>
        <begin position="210"/>
        <end position="227"/>
    </location>
</feature>
<feature type="transmembrane region" description="Helical" evidence="8">
    <location>
        <begin position="273"/>
        <end position="291"/>
    </location>
</feature>
<feature type="transmembrane region" description="Helical" evidence="8">
    <location>
        <begin position="6"/>
        <end position="30"/>
    </location>
</feature>
<feature type="transmembrane region" description="Helical" evidence="8">
    <location>
        <begin position="169"/>
        <end position="190"/>
    </location>
</feature>
<evidence type="ECO:0000256" key="4">
    <source>
        <dbReference type="ARBA" id="ARBA00022692"/>
    </source>
</evidence>
<evidence type="ECO:0000313" key="11">
    <source>
        <dbReference type="Proteomes" id="UP001597533"/>
    </source>
</evidence>
<feature type="transmembrane region" description="Helical" evidence="8">
    <location>
        <begin position="107"/>
        <end position="126"/>
    </location>
</feature>
<dbReference type="PANTHER" id="PTHR11730:SF89">
    <property type="entry name" value="AMMONIUM TRANSPORTER SLL0108-RELATED"/>
    <property type="match status" value="1"/>
</dbReference>
<keyword evidence="6 8" id="KW-0472">Membrane</keyword>
<name>A0ABW5WH95_9FLAO</name>
<reference evidence="11" key="1">
    <citation type="journal article" date="2019" name="Int. J. Syst. Evol. Microbiol.">
        <title>The Global Catalogue of Microorganisms (GCM) 10K type strain sequencing project: providing services to taxonomists for standard genome sequencing and annotation.</title>
        <authorList>
            <consortium name="The Broad Institute Genomics Platform"/>
            <consortium name="The Broad Institute Genome Sequencing Center for Infectious Disease"/>
            <person name="Wu L."/>
            <person name="Ma J."/>
        </authorList>
    </citation>
    <scope>NUCLEOTIDE SEQUENCE [LARGE SCALE GENOMIC DNA]</scope>
    <source>
        <strain evidence="11">KCTC 32141</strain>
    </source>
</reference>
<feature type="domain" description="Ammonium transporter AmtB-like" evidence="9">
    <location>
        <begin position="9"/>
        <end position="405"/>
    </location>
</feature>
<comment type="subcellular location">
    <subcellularLocation>
        <location evidence="8">Cell membrane</location>
        <topology evidence="8">Multi-pass membrane protein</topology>
    </subcellularLocation>
    <subcellularLocation>
        <location evidence="1">Membrane</location>
        <topology evidence="1">Multi-pass membrane protein</topology>
    </subcellularLocation>
</comment>
<keyword evidence="11" id="KW-1185">Reference proteome</keyword>
<feature type="transmembrane region" description="Helical" evidence="8">
    <location>
        <begin position="327"/>
        <end position="347"/>
    </location>
</feature>
<keyword evidence="5 8" id="KW-1133">Transmembrane helix</keyword>
<organism evidence="10 11">
    <name type="scientific">Lacinutrix iliipiscaria</name>
    <dbReference type="NCBI Taxonomy" id="1230532"/>
    <lineage>
        <taxon>Bacteria</taxon>
        <taxon>Pseudomonadati</taxon>
        <taxon>Bacteroidota</taxon>
        <taxon>Flavobacteriia</taxon>
        <taxon>Flavobacteriales</taxon>
        <taxon>Flavobacteriaceae</taxon>
        <taxon>Lacinutrix</taxon>
    </lineage>
</organism>
<evidence type="ECO:0000256" key="6">
    <source>
        <dbReference type="ARBA" id="ARBA00023136"/>
    </source>
</evidence>
<dbReference type="SUPFAM" id="SSF111352">
    <property type="entry name" value="Ammonium transporter"/>
    <property type="match status" value="1"/>
</dbReference>
<keyword evidence="3 8" id="KW-0813">Transport</keyword>
<evidence type="ECO:0000256" key="1">
    <source>
        <dbReference type="ARBA" id="ARBA00004141"/>
    </source>
</evidence>
<dbReference type="Proteomes" id="UP001597533">
    <property type="component" value="Unassembled WGS sequence"/>
</dbReference>
<evidence type="ECO:0000256" key="7">
    <source>
        <dbReference type="ARBA" id="ARBA00023177"/>
    </source>
</evidence>
<dbReference type="Gene3D" id="1.10.3430.10">
    <property type="entry name" value="Ammonium transporter AmtB like domains"/>
    <property type="match status" value="1"/>
</dbReference>
<feature type="transmembrane region" description="Helical" evidence="8">
    <location>
        <begin position="353"/>
        <end position="378"/>
    </location>
</feature>
<keyword evidence="4 8" id="KW-0812">Transmembrane</keyword>
<comment type="caution">
    <text evidence="10">The sequence shown here is derived from an EMBL/GenBank/DDBJ whole genome shotgun (WGS) entry which is preliminary data.</text>
</comment>
<protein>
    <recommendedName>
        <fullName evidence="8">Ammonium transporter</fullName>
    </recommendedName>
</protein>